<evidence type="ECO:0000313" key="2">
    <source>
        <dbReference type="CGD" id="CAL0000196882"/>
    </source>
</evidence>
<keyword evidence="3" id="KW-0687">Ribonucleoprotein</keyword>
<evidence type="ECO:0000313" key="4">
    <source>
        <dbReference type="Proteomes" id="UP000000559"/>
    </source>
</evidence>
<organism evidence="3 4">
    <name type="scientific">Candida albicans (strain SC5314 / ATCC MYA-2876)</name>
    <name type="common">Yeast</name>
    <dbReference type="NCBI Taxonomy" id="237561"/>
    <lineage>
        <taxon>Eukaryota</taxon>
        <taxon>Fungi</taxon>
        <taxon>Dikarya</taxon>
        <taxon>Ascomycota</taxon>
        <taxon>Saccharomycotina</taxon>
        <taxon>Pichiomycetes</taxon>
        <taxon>Debaryomycetaceae</taxon>
        <taxon>Candida/Lodderomyces clade</taxon>
        <taxon>Candida</taxon>
    </lineage>
</organism>
<dbReference type="GO" id="GO:0003735">
    <property type="term" value="F:structural constituent of ribosome"/>
    <property type="evidence" value="ECO:0000318"/>
    <property type="project" value="GO_Central"/>
</dbReference>
<sequence>MSFQLTPKEAFAKLPQKLHNFFIKYPPRPFAQYKDGPSTTTDPLRNPFFPNKNQESGNWQSAKFSRRRSADLFKLAKKFGIHDLLPPTPRKFHEDKYTNKSWLHGMINPASKAKQEELDAKLKARAEAIANMDNIIVATRPSYKKLLEKREKRKKTWF</sequence>
<dbReference type="InParanoid" id="A0A1D8PUC5"/>
<accession>A0A1D8PUC5</accession>
<dbReference type="Proteomes" id="UP000000559">
    <property type="component" value="Chromosome R"/>
</dbReference>
<keyword evidence="3" id="KW-0689">Ribosomal protein</keyword>
<dbReference type="OrthoDB" id="18529at2759"/>
<proteinExistence type="predicted"/>
<gene>
    <name evidence="3" type="ordered locus">CAALFM_CR10830CA</name>
    <name evidence="2" type="ordered locus">orf19.7675</name>
</gene>
<feature type="domain" description="Large ribosomal subunit protein mL59" evidence="1">
    <location>
        <begin position="16"/>
        <end position="139"/>
    </location>
</feature>
<dbReference type="GO" id="GO:0005762">
    <property type="term" value="C:mitochondrial large ribosomal subunit"/>
    <property type="evidence" value="ECO:0000318"/>
    <property type="project" value="GO_Central"/>
</dbReference>
<dbReference type="eggNOG" id="ENOG502S29G">
    <property type="taxonomic scope" value="Eukaryota"/>
</dbReference>
<dbReference type="PANTHER" id="PTHR28041:SF1">
    <property type="entry name" value="LARGE RIBOSOMAL SUBUNIT PROTEIN ML59"/>
    <property type="match status" value="1"/>
</dbReference>
<reference evidence="3 4" key="3">
    <citation type="journal article" date="2013" name="Genome Biol.">
        <title>Assembly of a phased diploid Candida albicans genome facilitates allele-specific measurements and provides a simple model for repeat and indel structure.</title>
        <authorList>
            <person name="Muzzey D."/>
            <person name="Schwartz K."/>
            <person name="Weissman J.S."/>
            <person name="Sherlock G."/>
        </authorList>
    </citation>
    <scope>NUCLEOTIDE SEQUENCE [LARGE SCALE GENOMIC DNA]</scope>
    <source>
        <strain evidence="4">SC5314 / ATCC MYA-2876</strain>
    </source>
</reference>
<name>A0A1D8PUC5_CANAL</name>
<dbReference type="CGD" id="CAL0000196882">
    <property type="gene designation" value="orf19.7675"/>
</dbReference>
<dbReference type="SMR" id="A0A1D8PUC5"/>
<dbReference type="VEuPathDB" id="FungiDB:CR_10830C_A"/>
<dbReference type="GeneID" id="3638960"/>
<dbReference type="PANTHER" id="PTHR28041">
    <property type="entry name" value="54S RIBOSOMAL PROTEIN L25, MITOCHONDRIAL"/>
    <property type="match status" value="1"/>
</dbReference>
<dbReference type="OMA" id="KGHKHEL"/>
<dbReference type="AlphaFoldDB" id="A0A1D8PUC5"/>
<dbReference type="InterPro" id="IPR040922">
    <property type="entry name" value="Ribosomal_mL59_dom"/>
</dbReference>
<dbReference type="RefSeq" id="XP_719433.1">
    <property type="nucleotide sequence ID" value="XM_714340.1"/>
</dbReference>
<evidence type="ECO:0000313" key="3">
    <source>
        <dbReference type="EMBL" id="AOW31731.1"/>
    </source>
</evidence>
<dbReference type="KEGG" id="cal:CAALFM_CR10830CA"/>
<keyword evidence="4" id="KW-1185">Reference proteome</keyword>
<dbReference type="FunCoup" id="A0A1D8PUC5">
    <property type="interactions" value="119"/>
</dbReference>
<dbReference type="Pfam" id="PF18126">
    <property type="entry name" value="Mitoc_mL59"/>
    <property type="match status" value="1"/>
</dbReference>
<reference evidence="3 4" key="1">
    <citation type="journal article" date="2004" name="Proc. Natl. Acad. Sci. U.S.A.">
        <title>The diploid genome sequence of Candida albicans.</title>
        <authorList>
            <person name="Jones T."/>
            <person name="Federspiel N.A."/>
            <person name="Chibana H."/>
            <person name="Dungan J."/>
            <person name="Kalman S."/>
            <person name="Magee B.B."/>
            <person name="Newport G."/>
            <person name="Thorstenson Y.R."/>
            <person name="Agabian N."/>
            <person name="Magee P.T."/>
            <person name="Davis R.W."/>
            <person name="Scherer S."/>
        </authorList>
    </citation>
    <scope>NUCLEOTIDE SEQUENCE [LARGE SCALE GENOMIC DNA]</scope>
    <source>
        <strain evidence="4">SC5314 / ATCC MYA-2876</strain>
    </source>
</reference>
<protein>
    <submittedName>
        <fullName evidence="3">Mitochondrial 54S ribosomal protein YmL25</fullName>
    </submittedName>
</protein>
<evidence type="ECO:0000259" key="1">
    <source>
        <dbReference type="Pfam" id="PF18126"/>
    </source>
</evidence>
<dbReference type="InterPro" id="IPR037507">
    <property type="entry name" value="Ribosomal_mL59"/>
</dbReference>
<reference evidence="3 4" key="2">
    <citation type="journal article" date="2007" name="Genome Biol.">
        <title>Assembly of the Candida albicans genome into sixteen supercontigs aligned on the eight chromosomes.</title>
        <authorList>
            <person name="van het Hoog M."/>
            <person name="Rast T.J."/>
            <person name="Martchenko M."/>
            <person name="Grindle S."/>
            <person name="Dignard D."/>
            <person name="Hogues H."/>
            <person name="Cuomo C."/>
            <person name="Berriman M."/>
            <person name="Scherer S."/>
            <person name="Magee B.B."/>
            <person name="Whiteway M."/>
            <person name="Chibana H."/>
            <person name="Nantel A."/>
            <person name="Magee P.T."/>
        </authorList>
    </citation>
    <scope>GENOME REANNOTATION</scope>
    <source>
        <strain evidence="4">SC5314 / ATCC MYA-2876</strain>
    </source>
</reference>
<dbReference type="STRING" id="237561.A0A1D8PUC5"/>
<dbReference type="EMBL" id="CP017630">
    <property type="protein sequence ID" value="AOW31731.1"/>
    <property type="molecule type" value="Genomic_DNA"/>
</dbReference>